<dbReference type="SMART" id="SM00823">
    <property type="entry name" value="PKS_PP"/>
    <property type="match status" value="6"/>
</dbReference>
<dbReference type="Pfam" id="PF13193">
    <property type="entry name" value="AMP-binding_C"/>
    <property type="match status" value="4"/>
</dbReference>
<accession>A0A8J7U4J7</accession>
<evidence type="ECO:0000256" key="1">
    <source>
        <dbReference type="ARBA" id="ARBA00001957"/>
    </source>
</evidence>
<dbReference type="InterPro" id="IPR000873">
    <property type="entry name" value="AMP-dep_synth/lig_dom"/>
</dbReference>
<dbReference type="PANTHER" id="PTHR45527">
    <property type="entry name" value="NONRIBOSOMAL PEPTIDE SYNTHETASE"/>
    <property type="match status" value="1"/>
</dbReference>
<dbReference type="InterPro" id="IPR020806">
    <property type="entry name" value="PKS_PP-bd"/>
</dbReference>
<protein>
    <submittedName>
        <fullName evidence="6">Amino acid adenylation domain-containing protein</fullName>
    </submittedName>
</protein>
<evidence type="ECO:0000313" key="7">
    <source>
        <dbReference type="Proteomes" id="UP000664417"/>
    </source>
</evidence>
<dbReference type="Gene3D" id="3.30.559.10">
    <property type="entry name" value="Chloramphenicol acetyltransferase-like domain"/>
    <property type="match status" value="7"/>
</dbReference>
<dbReference type="Gene3D" id="3.40.50.12780">
    <property type="entry name" value="N-terminal domain of ligase-like"/>
    <property type="match status" value="5"/>
</dbReference>
<sequence>MSTSSGYPLTPTQRNVWFDQLRYPDSVLYNLGGFAHIRGALDADLLGVSLRHQINSHDSMRLFFKTDTQGEPIQSAVAHLEIALELVDLETEPERSWREEGESLFRTPFNLAKAPLFRFRLYRENDKKYHLLCIFHHLTVDGYGVFMFVDRLFQDYQHLAAGGNLDHGGRPAFLQQGRRLSTTRLEKSKAFWRTRLADLPPALEPVVSGRPKTPPTGELKAGLFAGTLPRQLVRDLKWFAAQHQTALFPIFLNAYALCLAHLFDRRRTAVGVSLLNRSGRRGKATLGHFADNTLVVPDVDLKVPFYKNTMAVKRELNQVYRHHGQPFATLAKWGMSQGLSRLFEASFSYETPGFDFNYGDLELDYEALITHQLTHPLHLSIRNYREDRDLLVLLEYQEQFIDAFGAEELTRWFCQILQEAAANPTHTGQQIINAVAERDTRPRQWSKRDTPAPPPGPNVARLFHERAEAYPQRTALVVGGNPTSYATLAKNIHRLATRLRTRHGLQRGEVVGVLSENSASFVIGAFATLQVGGVFLPMNPDEPAARGKELLQRAGARLLLTDNRLHDRAMHRDGIDIVPFEEEAIGLRAAHNLAQAYKDDPVELTPHDTAYLIYTSGTSGAPKAVAVPHGALTNLVTQFLAKDFADLPQPQRIAVIDVFYFDAAYHSLFGALLHGHTLYICPRETAADARQLMLYLEKHEIDGIGLNPRLITQLYSLPAMRHRRLPRGFVETGNEAVGLEEVSRLLDDPARADLRLINYYGPTETCVEVTRHEIELERVREQGTVPIGKPDGGYHILILNRHGDLTPPGFIGEIHIGGPGLAHGYRGDPAATAERFVPSPFGNGARLYRTGDLARWLPDGTIAFVGRLDQQMKVAGYRVEAGEVEHHLKRIEDIRDAAVKMVRNTRGEWQLAAYLEANHDLDTDAVREVLTRALPHYMIPSHFTLVGKLPYSDRGKVNKRALPLPSEARAADNMGPRDDLERLLVYLFSKVLALPEVGIHDNFFALGGQSLSGTRLINELRAEGLNLRFRDLFERPTVDALAKILRRPGHKAPPPIQASAEQSDYPCSHGQERLWLLQQVEQNKATYNMVGAYWLEGNLDRDALELATRLMFQYHGILRTTIHLVNNEPRQRINPMPDVLIKDVDFRDKPDPTASAIRATRRFSAAPFDLTEGPLIRLILIQTETRRYLLSLCLHHIAGDAVSVDRLLEQFSQAYNAYHQGAKVTLKKPRLQYRDYAVWQRGRALLGSWQVSRRFWNNRLADLPEPLLLPIDFQRPPVRTGAGHVVRTKWEPSLTAMIDRLARDRSATRFAVLYALTTAFFYRLTGQDDILLGTPSSGRTHPDLKPIIGFMVNTIVLRSRINGHMNLPTLLEQSAKTIANAFDHGDYPFDLMVEAQTGRRDPSRNPLFDVLITLEQSEPVTINLSELRTEALDIAPNLTKFDLIFNFKRNEHHLILEAQYNTDLFRPTTIDALLQRFTTLASAWAEQPECPLARIHLLSVAEWNRLNSSPLSATLKYRHLFDAFEATCLQFPDRAAVQMPDRTLSYEELGLMTMQLLGHPEFIDRVTPGGVVAVEARRGPEAVAASLAISARGAAFVWLDPRQPREKLAAMFDAVSMNLFLRSTPPIRDGTSPLPEHVTERTIAALVADRHAATQIPDVPRHPQQIAYIVFTSGSTGSPKPIAVSHDALLHQLDATRQDLALRYPAQLHIAGTSSMMFDAAMDEIWATLVDGHTWHPMTEETRRDPHQLLHFLETQTIHTLVTTPSYLDVLLDAGLGLRPLRLETLRLGGEVLKASQIKRLRDRTHSAAVTVFNYYGPSEVCVNATHFQLKPGPASEQHPPIGTAIPHMSVLLMDRDGNPVPAGFTGEICIAGAGLAHGYPNSPRETAAAFRPHPLQNGARIYHSGDLGRLDEQGNLHFLGRRDRQVKIRGYRIECGEIEQALSSLEGVSAAVVQPFVDSSGQWELAAYVVAKQQETAELRRQLHTKLPAYMEPAVFIHLHTLPLSRNGKVDRKALPDPLAEIPDENRGFAAPNDGLERLLSDLWRGVLGHERIGRNDNFFDLGGNSLKAARLAVAIHRRLDTRPATRDLFAHPTIAELAVHLCQREPNLYHPIPKAPQQATYPVSNSQQRLWTARQLAGDSAAYNLPECWWLTGRLNKIALEQAFKTVFAAYQVLRTRFVMEGAELRQIVDESAELPLAFEDFSEENEAEKAALRLAVNEANIPFNLETEVPIRVLLVRTEPTRHLLVVTLHHIAADGWSMPILWSRVAAAYNAATTPLEEAPPAPAIQYVDYAVWQGRQLESGALADQETYWLKQMGGELPKLQLVTDGPRPALRSYKGADHRFRLDGPTSRAVHALSRNQGTTVFSILSSAVFALLYRYSGQSDLMCGVTVAGRRHIDLDQQIGLFLNTLPLRCSVDGAAPFHRLMQAIAELLGDALAHGDYPIDRLIEKLELKPDPARSPLFDVLLVNQDTVAEPPRLPGITATPHEIVKQQAKFDLTFYFQDEGKRIGLALEYNAELFTPERMQQMAGHLTRLIKGAVQEPHRSVGMLDMLTSSERHRLVFGVNQTAFAFDNNYTLGEAFSAGAALYPNRTALHFAGTSHTYAELDQLTNRLANALVAQHAVGAGDFTAIYTRRSDWTVIAILAALKAGAAFVPLDLELPPSRAAFMVKDAGCRLILSDGSPLPKEVAATGAAVVDLRTVDGAESALPARTTPLGPAYAIYTSGSTGKPKGVLVAHRSVMNLVFGLEASVYGQHREHLHEALVAPFIFDASIQQVFGALLLCHTLHVLDETTRRDAATLCRHLQTQDIHIFDITPGLFHALLEAGFGNEPGGNIKHITIGSELVATDLIRTWRARPGAQQVAMTNTYGPTEACVEVTAYQLGDELDTSLPSIPIGKPMPNTRVYLLERDGDLAPIGVPGEICIAGEGLALGYLNRADLTAAAFRPNPWEAGERLYYTGDLAVRLPSGDIVFLGRRDHQVKIHGYRIECGEVEQALLRHPQIEGAVVTARGFDGGNHELVAYLIGEEVPLVPLREHLAAFLPHYMIPRFLVFLERFPLNANNKVDRDKLPDPRDRSPEAGVHVPPRDRLEAKLLDLWRALLGLSADDKLGVHDHFFEKGGHSLTATRLAAAIHRVLGVRLPLRVLFEACSVAAQAEIIREEEPSAFIPIQPIPTAPHYPLSHAQKRLWLLSQVGEDQTTYNIPAYTQLVGDLDVSALRASFMAMMRRHESLRTTFAMVDGEPRQFVHAGRPLPFSEVHLDDLDDADLVAQGYAQKEFNKAFDLSTGPLMRITLLKLEAKRHLLLVTMHHIISDGWSMGIWLKELSYFYTAQVQGRAPRLPELGVQYRDYAHWQTRLLNTPMLQKQRAYWLDQLKGPRADCSMPTAKPRPRIRTANGATHHFQLDPPLVNGLRALGLRHGASLFMTLVALLKVVLLRYSGRKDIRVGSAVANRTHADLEGVIGFFVNNLVLREKLEPDMTFEQVLNAVRQTTTAAYENQDYPFDLLAEELDGQRDPARHPLFDVFVVLQNNELDPPELPHLQLVPFDMRTAIAKFDLMLDFHEDGEALDVRLEYSSDIYTSAGMFRLIAHIVELTRSVLAHPRRPVARLDMLTQLDRIQLFSTFCPDQQVFSQTETVIELFEAAASRMHRETALVYGEKRWTYHQLNQAVNQWAHFLRQEQGIEPGDVVGVLANRDPWSVVALLAVLKAGGVYLPIDPDNPATRRAAIIADAGCRRILVGRDQDLPELAFAPPVYELERLPNTSKINPGIVCHQNDPAYIVYTSGATGHPKGVLGTHRCLYNLVQWQRANNRSMREMRTIQYAPLGFDVSLQEILFTLTTHGELHLIPDSLRGDLPALTDLIQAESIESITMPFSVLNLFLHEQADLEKLASLRHVITSGEQPYFTRGIRRFLEHFTDARLHNQYGPSETHVVTNFTLNHESEVEDRIPLGRPISNSRVYVIDDLGQVAPIGCYGEIWIGGANVGLGYVNQPELTKARFTATKNLPDKTVYRTGDRGRWTEDGLLEFIGRADEQVKIRGYRVEFSEIRRALESHGSVNESAVIVWTDPEGDTQMLAYYASRPRVAASVLRQYIAARLPAYMVPVFMFPLDHLPKTHTGKLDRAALPRPIPRRGTKVHPPAEPTNAVEKRLQDLWQDVLGTVPIGIDDPFFELGGTSLKAMRLVHEIHTKLGFQIRPRDLFQAGTIRRLAAEAESFPRGPLQPLPASGPAAHHPVGDGQLRLWLHQQNEPNDVSYNVTAFYEVKGACYGSLFRKAVETLVARHEILRTTYRLINDELRQIVGEARSGIQVMDLSHLNEEDRHIEAEHIACREAETPFDLATGPVLRATLVRFDDTHYLILLNIHHIAVDGLSLRFLVEELQLLYHALINDYPNPLELKRRQYRDAVAYLRRSRGPELLAAQRTYWRAHLTPLPAPLKLPTFQPRPPVKDSSGAIHFVSLGETLGRDLARFAAKQNKSLFMVLHALVNTLLYRYTGQEDIVIGTPDAGRDHPELADQVGYFVNMLPLRTRVDGNQSFAALLDASAEIAMAAYDHAALPFDDVVAAVNPPTDLSRSPLFDVVLVLQDGVEDMPDLDGLSLKPYPCRHINSRFDLTFNITQNGSDLMLALEYRTALFEPKFMARCGRHFLELAEQVCRRPEQRIACFNLLHQSEWQRLESFQNVAGLTLPNVDTMTLFGERAKQYADELAVFSRKQKLTYAELDHYANGLAYTLLKRKELKGREPVVAVLCEPNASAVVFLLAILKAGAVYLPISQAVPGDRALAMLQDAGAVLLIGPEHLYRDLQAWLEDPLEIPVLIQNKLPRPRKKLTRPPVDLDQAATIIFTSGSTGRPKGVVSTHRGLINTALDQGRAFEISPRDRLLKLADLGFDASLYETFIALFHGASLYCVDYETYRDQNHFLAYIAENEISWALMPPAYMRTLDRKDLPTLKFLISAGESGDPGDLRYYAQTKTVINAYGPTETSVCASNHFVEPHRRYPFGVPLGHPLANCELWVLNQQFMPMPIGVTGEIAIGGPGLARGYLDPRWTAERFVPHPFSHGERLYLTGDLGFWNEQGELVFMGRRDNQVSLHGFRIECGEVAHALRDNPRVKDAYVMVREVAANLHLTAYIVQQTPVTADELRHHLLHRLISYMVPSHYIFLEALPLTANGKIDVKRLPEPTRGGIRPDDLDPPRDRFEQMLFDLFCLILNLEEVSLYDHFFELGGHSLSAIKLKTLLLEHYGITLHPRAVFENPTIADLAQHLRDQEKLRRTRKQTVEPPIPRYDHGGSETYPASFAQQRMWVQHHLGSPAYHLSAAFWVEGLLDVVRLRTALQILIQTHGVLRTAFFERDGQAWQKLVAVEQALDFKVVDIQDDCADADDVDEAKIAKAYALTQQAVAAPFDLGAGKPLRVRLVQLSDDYFLLALTIHHIIADGWTLALFVRQLNELMTRAGDPDHTPEPPALGYGDWAAWQRARFAEPDEAVNRAREFWHTHFNPLPPLTLLPTDHPRGGIRTYAGDSLQTVFDKELGGAMRKLAARQGASSYTTWLTLFAILLYRQSSARDWVVGTVVSGRERTETDAVLGLFANTLALPIHVDPRDSFKQLLRKTHQLCNRAIEYGEYPFDLLVSELDPPRDLAHHPLFDVMFSWQNQDIEDLDFGPAIQFTPSRQSEPICMFDITLQMRDTLDGTLELDLIWRKDLYSRARMAELLAQFQQLAGSALAAAHEPVGYLSFIPPARRDLIQRRFAQARVANYPRHLSLAQLIETRAQQFHDRIALVAAGEKITYATLLNQAREIAHALWQRDIRLEQPVTVSLDRTHTEWIQCLLGIVLAGGVFHYIDPELPLNRRLALLVEAQSTLLFGNREDWPEEEIAELEVKFTTPTLLHEDGREPAHHDELPIPSAANLAYLVATSGTYGTPKLVMVEARALINSTFAKMDTYQISDQDHVLQFAAPTFDVALSEVFTTFFSGACLVLMEREALAPDRFPAFCETHGITVLTLPPSFLHTLEKRPLPGVRLLASSGDKPMLEDVRHYARHHQIANAYGPTETAVCSHIHLLDREPGADERIPVGRPIPNTETYILDELGQSLPVGVVGEVAIAGEGLARGYWEDPAATAASWVPHPFAEGRRLYRTGDRGRWRGDGCLEVLGRFDDMLKIRGFRIHLNEIARMLNKHQAVDLAVVAQRNDGADEPCLVAYLKWLPAYAPPSPAELRHWLGQRLPHYMVPTFYVSVRHFPTGPGGKIQMNRLPEPDPARHTGRDTEQLSLTGEVAAILAEIWSALLGCSKPHPQDHFFELGGHSLRATVLTARVRTELKRDISIRAVFQTPIFSDMAALIEAAPVADTNAVQPAPTPDTYPLTPAQNRLYFLYLLHGGTDTTWHLSTGFRMHGRWDWDAFRRATLALINRHDVLRTAFIDEDGVPMGRLLPTETVRANLKQYLTVRYTADLSEITKRAMETVYTPFQLEKGLSWRLLIVREGDVGTRFYLALHHILIDGWGLSVLLKEWSQLYRALAGNKPNPLRPNDLYFADMAHHLANRDWRQARDFWRQRLGDAPDPLPLPYDYARDFDRPSLGGSEHKELSIEITEALQSLATKRGTTLANTVLAVWFFLMYRLTAREDIVIGVGYANRELPEIQEMVGLFTNVLLIRLSMQEDLTFTDLLDRVATEMGAAMSFGDFPYESVVEMVEPERRNTRQPVVNVMYSFQNFRDPHGGAVVSEEAEQDPDAIWVRPTFTMLDDAPSHATAMFDLTLFAYARKDGTLGLDLEYDAGLFASDTAEYMAQNLVEFLQTIATTTKEA</sequence>
<evidence type="ECO:0000256" key="4">
    <source>
        <dbReference type="SAM" id="MobiDB-lite"/>
    </source>
</evidence>
<dbReference type="InterPro" id="IPR045851">
    <property type="entry name" value="AMP-bd_C_sf"/>
</dbReference>
<feature type="domain" description="Carrier" evidence="5">
    <location>
        <begin position="6266"/>
        <end position="6341"/>
    </location>
</feature>
<dbReference type="GO" id="GO:0031177">
    <property type="term" value="F:phosphopantetheine binding"/>
    <property type="evidence" value="ECO:0007669"/>
    <property type="project" value="InterPro"/>
</dbReference>
<dbReference type="SUPFAM" id="SSF56801">
    <property type="entry name" value="Acetyl-CoA synthetase-like"/>
    <property type="match status" value="6"/>
</dbReference>
<evidence type="ECO:0000256" key="3">
    <source>
        <dbReference type="ARBA" id="ARBA00022553"/>
    </source>
</evidence>
<dbReference type="PROSITE" id="PS00012">
    <property type="entry name" value="PHOSPHOPANTETHEINE"/>
    <property type="match status" value="1"/>
</dbReference>
<feature type="domain" description="Carrier" evidence="5">
    <location>
        <begin position="975"/>
        <end position="1049"/>
    </location>
</feature>
<dbReference type="GO" id="GO:0043041">
    <property type="term" value="P:amino acid activation for nonribosomal peptide biosynthetic process"/>
    <property type="evidence" value="ECO:0007669"/>
    <property type="project" value="TreeGrafter"/>
</dbReference>
<evidence type="ECO:0000259" key="5">
    <source>
        <dbReference type="PROSITE" id="PS50075"/>
    </source>
</evidence>
<dbReference type="InterPro" id="IPR025110">
    <property type="entry name" value="AMP-bd_C"/>
</dbReference>
<feature type="domain" description="Carrier" evidence="5">
    <location>
        <begin position="2032"/>
        <end position="2107"/>
    </location>
</feature>
<dbReference type="NCBIfam" id="TIGR01733">
    <property type="entry name" value="AA-adenyl-dom"/>
    <property type="match status" value="6"/>
</dbReference>
<dbReference type="Gene3D" id="3.30.559.30">
    <property type="entry name" value="Nonribosomal peptide synthetase, condensation domain"/>
    <property type="match status" value="7"/>
</dbReference>
<dbReference type="PROSITE" id="PS00455">
    <property type="entry name" value="AMP_BINDING"/>
    <property type="match status" value="3"/>
</dbReference>
<dbReference type="EMBL" id="JAFREP010000019">
    <property type="protein sequence ID" value="MBO1320717.1"/>
    <property type="molecule type" value="Genomic_DNA"/>
</dbReference>
<comment type="caution">
    <text evidence="6">The sequence shown here is derived from an EMBL/GenBank/DDBJ whole genome shotgun (WGS) entry which is preliminary data.</text>
</comment>
<dbReference type="NCBIfam" id="NF003417">
    <property type="entry name" value="PRK04813.1"/>
    <property type="match status" value="6"/>
</dbReference>
<dbReference type="CDD" id="cd05930">
    <property type="entry name" value="A_NRPS"/>
    <property type="match status" value="6"/>
</dbReference>
<dbReference type="InterPro" id="IPR009081">
    <property type="entry name" value="PP-bd_ACP"/>
</dbReference>
<dbReference type="InterPro" id="IPR023213">
    <property type="entry name" value="CAT-like_dom_sf"/>
</dbReference>
<dbReference type="SUPFAM" id="SSF47336">
    <property type="entry name" value="ACP-like"/>
    <property type="match status" value="6"/>
</dbReference>
<dbReference type="PANTHER" id="PTHR45527:SF1">
    <property type="entry name" value="FATTY ACID SYNTHASE"/>
    <property type="match status" value="1"/>
</dbReference>
<reference evidence="6" key="1">
    <citation type="submission" date="2021-03" db="EMBL/GenBank/DDBJ databases">
        <authorList>
            <person name="Wang G."/>
        </authorList>
    </citation>
    <scope>NUCLEOTIDE SEQUENCE</scope>
    <source>
        <strain evidence="6">KCTC 12899</strain>
    </source>
</reference>
<feature type="compositionally biased region" description="Basic and acidic residues" evidence="4">
    <location>
        <begin position="3068"/>
        <end position="3081"/>
    </location>
</feature>
<name>A0A8J7U4J7_9BACT</name>
<dbReference type="Pfam" id="PF00501">
    <property type="entry name" value="AMP-binding"/>
    <property type="match status" value="6"/>
</dbReference>
<feature type="domain" description="Carrier" evidence="5">
    <location>
        <begin position="5192"/>
        <end position="5267"/>
    </location>
</feature>
<dbReference type="Pfam" id="PF00550">
    <property type="entry name" value="PP-binding"/>
    <property type="match status" value="6"/>
</dbReference>
<dbReference type="Gene3D" id="3.30.300.30">
    <property type="match status" value="6"/>
</dbReference>
<keyword evidence="2" id="KW-0596">Phosphopantetheine</keyword>
<proteinExistence type="predicted"/>
<dbReference type="InterPro" id="IPR006162">
    <property type="entry name" value="Ppantetheine_attach_site"/>
</dbReference>
<dbReference type="CDD" id="cd19531">
    <property type="entry name" value="LCL_NRPS-like"/>
    <property type="match status" value="6"/>
</dbReference>
<dbReference type="InterPro" id="IPR001242">
    <property type="entry name" value="Condensation_dom"/>
</dbReference>
<dbReference type="InterPro" id="IPR020845">
    <property type="entry name" value="AMP-binding_CS"/>
</dbReference>
<dbReference type="Gene3D" id="1.10.1200.10">
    <property type="entry name" value="ACP-like"/>
    <property type="match status" value="6"/>
</dbReference>
<keyword evidence="7" id="KW-1185">Reference proteome</keyword>
<dbReference type="Proteomes" id="UP000664417">
    <property type="component" value="Unassembled WGS sequence"/>
</dbReference>
<dbReference type="PROSITE" id="PS50075">
    <property type="entry name" value="CARRIER"/>
    <property type="match status" value="6"/>
</dbReference>
<keyword evidence="3" id="KW-0597">Phosphoprotein</keyword>
<dbReference type="Pfam" id="PF00668">
    <property type="entry name" value="Condensation"/>
    <property type="match status" value="7"/>
</dbReference>
<evidence type="ECO:0000313" key="6">
    <source>
        <dbReference type="EMBL" id="MBO1320717.1"/>
    </source>
</evidence>
<dbReference type="FunFam" id="1.10.1200.10:FF:000005">
    <property type="entry name" value="Nonribosomal peptide synthetase 1"/>
    <property type="match status" value="1"/>
</dbReference>
<evidence type="ECO:0000256" key="2">
    <source>
        <dbReference type="ARBA" id="ARBA00022450"/>
    </source>
</evidence>
<feature type="domain" description="Carrier" evidence="5">
    <location>
        <begin position="3091"/>
        <end position="3166"/>
    </location>
</feature>
<dbReference type="InterPro" id="IPR042099">
    <property type="entry name" value="ANL_N_sf"/>
</dbReference>
<dbReference type="InterPro" id="IPR036736">
    <property type="entry name" value="ACP-like_sf"/>
</dbReference>
<dbReference type="GO" id="GO:0044550">
    <property type="term" value="P:secondary metabolite biosynthetic process"/>
    <property type="evidence" value="ECO:0007669"/>
    <property type="project" value="TreeGrafter"/>
</dbReference>
<dbReference type="GO" id="GO:0005737">
    <property type="term" value="C:cytoplasm"/>
    <property type="evidence" value="ECO:0007669"/>
    <property type="project" value="TreeGrafter"/>
</dbReference>
<dbReference type="RefSeq" id="WP_207860672.1">
    <property type="nucleotide sequence ID" value="NZ_JAFREP010000019.1"/>
</dbReference>
<dbReference type="InterPro" id="IPR010071">
    <property type="entry name" value="AA_adenyl_dom"/>
</dbReference>
<feature type="region of interest" description="Disordered" evidence="4">
    <location>
        <begin position="3068"/>
        <end position="3087"/>
    </location>
</feature>
<dbReference type="SUPFAM" id="SSF52777">
    <property type="entry name" value="CoA-dependent acyltransferases"/>
    <property type="match status" value="14"/>
</dbReference>
<organism evidence="6 7">
    <name type="scientific">Acanthopleuribacter pedis</name>
    <dbReference type="NCBI Taxonomy" id="442870"/>
    <lineage>
        <taxon>Bacteria</taxon>
        <taxon>Pseudomonadati</taxon>
        <taxon>Acidobacteriota</taxon>
        <taxon>Holophagae</taxon>
        <taxon>Acanthopleuribacterales</taxon>
        <taxon>Acanthopleuribacteraceae</taxon>
        <taxon>Acanthopleuribacter</taxon>
    </lineage>
</organism>
<dbReference type="GO" id="GO:0003824">
    <property type="term" value="F:catalytic activity"/>
    <property type="evidence" value="ECO:0007669"/>
    <property type="project" value="InterPro"/>
</dbReference>
<dbReference type="FunFam" id="3.30.559.10:FF:000012">
    <property type="entry name" value="Non-ribosomal peptide synthetase"/>
    <property type="match status" value="1"/>
</dbReference>
<dbReference type="Gene3D" id="3.40.50.980">
    <property type="match status" value="2"/>
</dbReference>
<dbReference type="Gene3D" id="2.30.38.10">
    <property type="entry name" value="Luciferase, Domain 3"/>
    <property type="match status" value="1"/>
</dbReference>
<comment type="cofactor">
    <cofactor evidence="1">
        <name>pantetheine 4'-phosphate</name>
        <dbReference type="ChEBI" id="CHEBI:47942"/>
    </cofactor>
</comment>
<feature type="domain" description="Carrier" evidence="5">
    <location>
        <begin position="4144"/>
        <end position="4219"/>
    </location>
</feature>
<gene>
    <name evidence="6" type="ORF">J3U88_19720</name>
</gene>